<dbReference type="AlphaFoldDB" id="A0A968GBS5"/>
<dbReference type="SUPFAM" id="SSF54211">
    <property type="entry name" value="Ribosomal protein S5 domain 2-like"/>
    <property type="match status" value="1"/>
</dbReference>
<dbReference type="InterPro" id="IPR027417">
    <property type="entry name" value="P-loop_NTPase"/>
</dbReference>
<evidence type="ECO:0000256" key="2">
    <source>
        <dbReference type="ARBA" id="ARBA00022741"/>
    </source>
</evidence>
<dbReference type="Gene3D" id="3.30.230.10">
    <property type="match status" value="1"/>
</dbReference>
<proteinExistence type="predicted"/>
<dbReference type="InterPro" id="IPR020568">
    <property type="entry name" value="Ribosomal_Su5_D2-typ_SF"/>
</dbReference>
<evidence type="ECO:0000313" key="8">
    <source>
        <dbReference type="Proteomes" id="UP000752013"/>
    </source>
</evidence>
<evidence type="ECO:0000256" key="3">
    <source>
        <dbReference type="ARBA" id="ARBA00022801"/>
    </source>
</evidence>
<dbReference type="InterPro" id="IPR027065">
    <property type="entry name" value="Lon_Prtase"/>
</dbReference>
<organism evidence="7 8">
    <name type="scientific">Entomospira nematocerorum</name>
    <dbReference type="NCBI Taxonomy" id="2719987"/>
    <lineage>
        <taxon>Bacteria</taxon>
        <taxon>Pseudomonadati</taxon>
        <taxon>Spirochaetota</taxon>
        <taxon>Spirochaetia</taxon>
        <taxon>Spirochaetales</taxon>
        <taxon>Spirochaetaceae</taxon>
        <taxon>Entomospira</taxon>
    </lineage>
</organism>
<evidence type="ECO:0000259" key="6">
    <source>
        <dbReference type="SMART" id="SM00382"/>
    </source>
</evidence>
<dbReference type="InterPro" id="IPR003959">
    <property type="entry name" value="ATPase_AAA_core"/>
</dbReference>
<reference evidence="7" key="1">
    <citation type="submission" date="2020-03" db="EMBL/GenBank/DDBJ databases">
        <title>Spirochaetal bacteria isolated from arthropods constitute a novel genus Entomospira genus novum within the order Spirochaetales.</title>
        <authorList>
            <person name="Grana-Miraglia L."/>
            <person name="Sikutova S."/>
            <person name="Fingerle V."/>
            <person name="Sing A."/>
            <person name="Castillo-Ramirez S."/>
            <person name="Margos G."/>
            <person name="Rudolf I."/>
        </authorList>
    </citation>
    <scope>NUCLEOTIDE SEQUENCE</scope>
    <source>
        <strain evidence="7">BR208</strain>
    </source>
</reference>
<dbReference type="InterPro" id="IPR003593">
    <property type="entry name" value="AAA+_ATPase"/>
</dbReference>
<protein>
    <submittedName>
        <fullName evidence="7">AAA family ATPase</fullName>
    </submittedName>
</protein>
<evidence type="ECO:0000313" key="7">
    <source>
        <dbReference type="EMBL" id="NIZ46523.1"/>
    </source>
</evidence>
<dbReference type="Proteomes" id="UP000752013">
    <property type="component" value="Unassembled WGS sequence"/>
</dbReference>
<dbReference type="Gene3D" id="3.40.50.300">
    <property type="entry name" value="P-loop containing nucleotide triphosphate hydrolases"/>
    <property type="match status" value="1"/>
</dbReference>
<keyword evidence="3" id="KW-0378">Hydrolase</keyword>
<dbReference type="Pfam" id="PF22667">
    <property type="entry name" value="Lon_lid"/>
    <property type="match status" value="1"/>
</dbReference>
<comment type="caution">
    <text evidence="7">The sequence shown here is derived from an EMBL/GenBank/DDBJ whole genome shotgun (WGS) entry which is preliminary data.</text>
</comment>
<dbReference type="GO" id="GO:0005524">
    <property type="term" value="F:ATP binding"/>
    <property type="evidence" value="ECO:0007669"/>
    <property type="project" value="UniProtKB-KW"/>
</dbReference>
<dbReference type="GO" id="GO:0004252">
    <property type="term" value="F:serine-type endopeptidase activity"/>
    <property type="evidence" value="ECO:0007669"/>
    <property type="project" value="InterPro"/>
</dbReference>
<dbReference type="SMART" id="SM00382">
    <property type="entry name" value="AAA"/>
    <property type="match status" value="1"/>
</dbReference>
<dbReference type="Gene3D" id="1.10.8.60">
    <property type="match status" value="1"/>
</dbReference>
<dbReference type="Pfam" id="PF00004">
    <property type="entry name" value="AAA"/>
    <property type="match status" value="1"/>
</dbReference>
<evidence type="ECO:0000256" key="1">
    <source>
        <dbReference type="ARBA" id="ARBA00022670"/>
    </source>
</evidence>
<keyword evidence="5" id="KW-0067">ATP-binding</keyword>
<keyword evidence="4" id="KW-0720">Serine protease</keyword>
<feature type="domain" description="AAA+ ATPase" evidence="6">
    <location>
        <begin position="299"/>
        <end position="444"/>
    </location>
</feature>
<keyword evidence="8" id="KW-1185">Reference proteome</keyword>
<keyword evidence="2" id="KW-0547">Nucleotide-binding</keyword>
<dbReference type="InterPro" id="IPR014721">
    <property type="entry name" value="Ribsml_uS5_D2-typ_fold_subgr"/>
</dbReference>
<dbReference type="RefSeq" id="WP_167702979.1">
    <property type="nucleotide sequence ID" value="NZ_CP118168.1"/>
</dbReference>
<dbReference type="GO" id="GO:0006515">
    <property type="term" value="P:protein quality control for misfolded or incompletely synthesized proteins"/>
    <property type="evidence" value="ECO:0007669"/>
    <property type="project" value="TreeGrafter"/>
</dbReference>
<dbReference type="InterPro" id="IPR054594">
    <property type="entry name" value="Lon_lid"/>
</dbReference>
<dbReference type="InterPro" id="IPR008269">
    <property type="entry name" value="Lon_proteolytic"/>
</dbReference>
<name>A0A968GBS5_9SPIO</name>
<evidence type="ECO:0000256" key="4">
    <source>
        <dbReference type="ARBA" id="ARBA00022825"/>
    </source>
</evidence>
<dbReference type="PRINTS" id="PR00830">
    <property type="entry name" value="ENDOLAPTASE"/>
</dbReference>
<keyword evidence="1" id="KW-0645">Protease</keyword>
<dbReference type="GO" id="GO:0016887">
    <property type="term" value="F:ATP hydrolysis activity"/>
    <property type="evidence" value="ECO:0007669"/>
    <property type="project" value="InterPro"/>
</dbReference>
<dbReference type="SUPFAM" id="SSF52540">
    <property type="entry name" value="P-loop containing nucleoside triphosphate hydrolases"/>
    <property type="match status" value="1"/>
</dbReference>
<evidence type="ECO:0000256" key="5">
    <source>
        <dbReference type="ARBA" id="ARBA00022840"/>
    </source>
</evidence>
<gene>
    <name evidence="7" type="ORF">HCT46_01080</name>
</gene>
<dbReference type="EMBL" id="JAATLK010000001">
    <property type="protein sequence ID" value="NIZ46523.1"/>
    <property type="molecule type" value="Genomic_DNA"/>
</dbReference>
<dbReference type="Pfam" id="PF05362">
    <property type="entry name" value="Lon_C"/>
    <property type="match status" value="1"/>
</dbReference>
<dbReference type="GO" id="GO:0004176">
    <property type="term" value="F:ATP-dependent peptidase activity"/>
    <property type="evidence" value="ECO:0007669"/>
    <property type="project" value="InterPro"/>
</dbReference>
<sequence>MHKILHTPCSELLLIKIPSHVFVVPGIQYNITITPNLLLEIEKTKFVLFYYEKKSEVIAIYGTLQSSEKIDNSLRDVVFSLEKRVLWLQKSSSFTILDDVMLNEDRFKKLLQELLLLHTTVYRQVMDFSHVKDFISLFWSSLAGITTLSREQKIAIFSFESIQKAYQYYMEILLAQIELKTGTTKDVPPKKILTNNVMSKELKFLQDSLYASSMPLSIKNRVMEEFNKMTYSPKFSQEYGQLQSYIQYVLSFPWTESKRPLPIFDRVSEILEKSHYGLHQVKNTLLDYLAALYVNTQNLGGILCFSGPPGTGKTSLAKTIAVALERPFVSISLAGIHDEAYLYGHRRSYMGAVPGKIIQAIKTTDSFSPVVLLDEVDKVVQSRNADPMSVLLDILDDQTRGSFTDHYLDFPVNLQNIIFILTVNDLSKLPHALISRLENIPFEAYTYKEKESIFYHTILPKVKKKLFISHWDITINAAALRYFIEDYTNEFGVRQLAVQTEKLCKRLLRNFLYDYKTPLQFEFMSRESFYPYLKPIDTIVNYKYLVLVGSNPPTTILTGTINARNISWVVIDIKIRENNQSKDVITGISTPYWRESLLLSRSILSKYLIKNYCDESWLDKDVFHLHVTGVNESLGVSHGFHVAVAALMISLKYDSHLLDKTLLALDFTLSGLVYSPYSLKELLLIFEQGSFRYIILPKSMEIQWKALCLELYDGVEVVFCTTVDDVLHFLFGHSICKN</sequence>
<accession>A0A968GBS5</accession>
<dbReference type="PANTHER" id="PTHR43718">
    <property type="entry name" value="LON PROTEASE"/>
    <property type="match status" value="1"/>
</dbReference>
<dbReference type="PANTHER" id="PTHR43718:SF2">
    <property type="entry name" value="LON PROTEASE HOMOLOG, MITOCHONDRIAL"/>
    <property type="match status" value="1"/>
</dbReference>